<accession>A0ABY0V864</accession>
<feature type="region of interest" description="Disordered" evidence="1">
    <location>
        <begin position="18"/>
        <end position="46"/>
    </location>
</feature>
<dbReference type="EMBL" id="LT629792">
    <property type="protein sequence ID" value="SDT97025.1"/>
    <property type="molecule type" value="Genomic_DNA"/>
</dbReference>
<name>A0ABY0V864_9ACTO</name>
<evidence type="ECO:0000313" key="2">
    <source>
        <dbReference type="EMBL" id="SDT97025.1"/>
    </source>
</evidence>
<proteinExistence type="predicted"/>
<reference evidence="2 3" key="1">
    <citation type="submission" date="2016-10" db="EMBL/GenBank/DDBJ databases">
        <authorList>
            <person name="Varghese N."/>
            <person name="Submissions S."/>
        </authorList>
    </citation>
    <scope>NUCLEOTIDE SEQUENCE [LARGE SCALE GENOMIC DNA]</scope>
    <source>
        <strain evidence="2 3">DSM 9169</strain>
    </source>
</reference>
<dbReference type="Proteomes" id="UP000198976">
    <property type="component" value="Chromosome I"/>
</dbReference>
<protein>
    <submittedName>
        <fullName evidence="2">Uncharacterized protein</fullName>
    </submittedName>
</protein>
<organism evidence="2 3">
    <name type="scientific">Schaalia radingae</name>
    <dbReference type="NCBI Taxonomy" id="131110"/>
    <lineage>
        <taxon>Bacteria</taxon>
        <taxon>Bacillati</taxon>
        <taxon>Actinomycetota</taxon>
        <taxon>Actinomycetes</taxon>
        <taxon>Actinomycetales</taxon>
        <taxon>Actinomycetaceae</taxon>
        <taxon>Schaalia</taxon>
    </lineage>
</organism>
<evidence type="ECO:0000256" key="1">
    <source>
        <dbReference type="SAM" id="MobiDB-lite"/>
    </source>
</evidence>
<evidence type="ECO:0000313" key="3">
    <source>
        <dbReference type="Proteomes" id="UP000198976"/>
    </source>
</evidence>
<sequence>MNLLATRVGVELTYSEPDYTSGGGYVEPDYSAPAPAPSTPAPSGGDEYTWELDVNTDSDFCGEMDTKGNATGRYC</sequence>
<keyword evidence="3" id="KW-1185">Reference proteome</keyword>
<gene>
    <name evidence="2" type="ORF">SAMN04489714_1323</name>
</gene>